<feature type="compositionally biased region" description="Basic residues" evidence="1">
    <location>
        <begin position="469"/>
        <end position="479"/>
    </location>
</feature>
<reference evidence="3" key="1">
    <citation type="submission" date="2021-10" db="EMBL/GenBank/DDBJ databases">
        <title>Tropical sea cucumber genome reveals ecological adaptation and Cuvierian tubules defense mechanism.</title>
        <authorList>
            <person name="Chen T."/>
        </authorList>
    </citation>
    <scope>NUCLEOTIDE SEQUENCE</scope>
    <source>
        <strain evidence="3">Nanhai2018</strain>
        <tissue evidence="3">Muscle</tissue>
    </source>
</reference>
<feature type="compositionally biased region" description="Acidic residues" evidence="1">
    <location>
        <begin position="488"/>
        <end position="497"/>
    </location>
</feature>
<dbReference type="PANTHER" id="PTHR37984:SF15">
    <property type="entry name" value="INTEGRASE CATALYTIC DOMAIN-CONTAINING PROTEIN"/>
    <property type="match status" value="1"/>
</dbReference>
<evidence type="ECO:0000313" key="4">
    <source>
        <dbReference type="Proteomes" id="UP001152320"/>
    </source>
</evidence>
<dbReference type="GO" id="GO:0015074">
    <property type="term" value="P:DNA integration"/>
    <property type="evidence" value="ECO:0007669"/>
    <property type="project" value="InterPro"/>
</dbReference>
<dbReference type="InterPro" id="IPR036397">
    <property type="entry name" value="RNaseH_sf"/>
</dbReference>
<evidence type="ECO:0000313" key="3">
    <source>
        <dbReference type="EMBL" id="KAJ8031676.1"/>
    </source>
</evidence>
<evidence type="ECO:0000256" key="1">
    <source>
        <dbReference type="SAM" id="MobiDB-lite"/>
    </source>
</evidence>
<dbReference type="PANTHER" id="PTHR37984">
    <property type="entry name" value="PROTEIN CBG26694"/>
    <property type="match status" value="1"/>
</dbReference>
<dbReference type="Pfam" id="PF00665">
    <property type="entry name" value="rve"/>
    <property type="match status" value="1"/>
</dbReference>
<dbReference type="Proteomes" id="UP001152320">
    <property type="component" value="Chromosome 12"/>
</dbReference>
<dbReference type="OrthoDB" id="5988675at2759"/>
<dbReference type="SUPFAM" id="SSF53098">
    <property type="entry name" value="Ribonuclease H-like"/>
    <property type="match status" value="1"/>
</dbReference>
<dbReference type="Pfam" id="PF17921">
    <property type="entry name" value="Integrase_H2C2"/>
    <property type="match status" value="1"/>
</dbReference>
<comment type="caution">
    <text evidence="3">The sequence shown here is derived from an EMBL/GenBank/DDBJ whole genome shotgun (WGS) entry which is preliminary data.</text>
</comment>
<proteinExistence type="predicted"/>
<accession>A0A9Q1BRX0</accession>
<dbReference type="InterPro" id="IPR001584">
    <property type="entry name" value="Integrase_cat-core"/>
</dbReference>
<organism evidence="3 4">
    <name type="scientific">Holothuria leucospilota</name>
    <name type="common">Black long sea cucumber</name>
    <name type="synonym">Mertensiothuria leucospilota</name>
    <dbReference type="NCBI Taxonomy" id="206669"/>
    <lineage>
        <taxon>Eukaryota</taxon>
        <taxon>Metazoa</taxon>
        <taxon>Echinodermata</taxon>
        <taxon>Eleutherozoa</taxon>
        <taxon>Echinozoa</taxon>
        <taxon>Holothuroidea</taxon>
        <taxon>Aspidochirotacea</taxon>
        <taxon>Aspidochirotida</taxon>
        <taxon>Holothuriidae</taxon>
        <taxon>Holothuria</taxon>
    </lineage>
</organism>
<name>A0A9Q1BRX0_HOLLE</name>
<feature type="region of interest" description="Disordered" evidence="1">
    <location>
        <begin position="590"/>
        <end position="609"/>
    </location>
</feature>
<dbReference type="EMBL" id="JAIZAY010000012">
    <property type="protein sequence ID" value="KAJ8031676.1"/>
    <property type="molecule type" value="Genomic_DNA"/>
</dbReference>
<sequence length="665" mass="75319">MGRNALPNDITEATSLPGMGPVDWQKVQGEDKGIARAIYYLQLGRRPTKVERHSESHETLSILREGDKLCFCNNILYRSRMGADGRTIRQLVLPSAYQGTVLKYIHDDMGHLGTERTIDLARTRFYWPMMAKSIEEYIKTCDRCLRYKATPTVSDRAPLVSIKTTEPMELVCMDFLSLEECKGGYSNILVITDHFTRYAQAFPTRNQTAQTTAKVLFENFIVHYGFPARLHSDQGRNFESSVIKNLCQLAGIAKSRTTPYHPQGNGQCERFNRTLLSMLGTLSDEHKKDWKTYVAPLVHAYNCTRHDSTSFAPHYLMFGRHPRLPVDLFLGVEDSQEGQRSKDDYVADLRDRLDYAYKVATDHAQKQSQGSKDLYDKRVREMLLRPGDRVLVKNVGLRGKHKLADYWEKGVFRVVKRVNEDIPVYVVQPEHGNGQERALHRNLLLPLQSLPRPRPAAIGGPIPSTRNPNRPKPKPRHQSHTPEFNDNPNEDSEEENEPLWMVAIDSPSPAPRNSLSNNNNTPDNNSVPDVRLRPDSAEFIPEGNPQTVLPRDSLCDNEDLVDIEEANVNVGNSLTPMVEQVYNDVDSLENQVDSDSCSNSSDTLRRSSRVRKPVERYGVSNQCTPAWQQKVDCLVNILEKFSGNPETLQNPVFQAIVHVVEGATA</sequence>
<dbReference type="Gene3D" id="1.10.340.70">
    <property type="match status" value="1"/>
</dbReference>
<dbReference type="FunFam" id="3.30.420.10:FF:000269">
    <property type="entry name" value="Uncharacterized protein"/>
    <property type="match status" value="1"/>
</dbReference>
<dbReference type="PROSITE" id="PS50994">
    <property type="entry name" value="INTEGRASE"/>
    <property type="match status" value="1"/>
</dbReference>
<evidence type="ECO:0000259" key="2">
    <source>
        <dbReference type="PROSITE" id="PS50994"/>
    </source>
</evidence>
<protein>
    <recommendedName>
        <fullName evidence="2">Integrase catalytic domain-containing protein</fullName>
    </recommendedName>
</protein>
<dbReference type="Gene3D" id="3.30.420.10">
    <property type="entry name" value="Ribonuclease H-like superfamily/Ribonuclease H"/>
    <property type="match status" value="1"/>
</dbReference>
<dbReference type="FunFam" id="1.10.340.70:FF:000001">
    <property type="entry name" value="Retrovirus-related Pol polyprotein from transposon gypsy-like Protein"/>
    <property type="match status" value="1"/>
</dbReference>
<dbReference type="InterPro" id="IPR041588">
    <property type="entry name" value="Integrase_H2C2"/>
</dbReference>
<feature type="compositionally biased region" description="Polar residues" evidence="1">
    <location>
        <begin position="590"/>
        <end position="602"/>
    </location>
</feature>
<feature type="compositionally biased region" description="Low complexity" evidence="1">
    <location>
        <begin position="511"/>
        <end position="528"/>
    </location>
</feature>
<keyword evidence="4" id="KW-1185">Reference proteome</keyword>
<feature type="domain" description="Integrase catalytic" evidence="2">
    <location>
        <begin position="163"/>
        <end position="321"/>
    </location>
</feature>
<dbReference type="AlphaFoldDB" id="A0A9Q1BRX0"/>
<gene>
    <name evidence="3" type="ORF">HOLleu_24940</name>
</gene>
<dbReference type="InterPro" id="IPR012337">
    <property type="entry name" value="RNaseH-like_sf"/>
</dbReference>
<dbReference type="InterPro" id="IPR050951">
    <property type="entry name" value="Retrovirus_Pol_polyprotein"/>
</dbReference>
<feature type="region of interest" description="Disordered" evidence="1">
    <location>
        <begin position="448"/>
        <end position="531"/>
    </location>
</feature>
<dbReference type="GO" id="GO:0003676">
    <property type="term" value="F:nucleic acid binding"/>
    <property type="evidence" value="ECO:0007669"/>
    <property type="project" value="InterPro"/>
</dbReference>